<feature type="compositionally biased region" description="Low complexity" evidence="1">
    <location>
        <begin position="100"/>
        <end position="114"/>
    </location>
</feature>
<proteinExistence type="predicted"/>
<dbReference type="AlphaFoldDB" id="A0A8D2J5L6"/>
<sequence length="266" mass="26889">MSYNPEVMHQCKQPCLPPPTLTAVPVVSCAASAPCAEVQPPPGVGACVAPGQPPCSAGIAPSYTTPTDRGILKCMDTWTRVLKTPWNSSSATNSTTPCGEAASPKSPEPSASASELPSLSIFEAPIPDPCAGPCTSLYNTETCTTPPPLPCVSSYPSFSAFKVPCAMKCASRIPCATTGPCATKCASSVPCSTKCVTAVSCATTGPCATKCASSVPCATTDPCVTNCCHGCSGGKGTASCVPPIIEKWAIRCGIPCHSTCPTSSTN</sequence>
<dbReference type="Ensembl" id="ENSVKKT00000009931.1">
    <property type="protein sequence ID" value="ENSVKKP00000009690.1"/>
    <property type="gene ID" value="ENSVKKG00000006835.1"/>
</dbReference>
<keyword evidence="3" id="KW-1185">Reference proteome</keyword>
<feature type="compositionally biased region" description="Polar residues" evidence="1">
    <location>
        <begin position="86"/>
        <end position="97"/>
    </location>
</feature>
<protein>
    <submittedName>
        <fullName evidence="2">Uncharacterized protein</fullName>
    </submittedName>
</protein>
<dbReference type="OMA" id="CPDRCSD"/>
<reference evidence="2" key="1">
    <citation type="submission" date="2025-08" db="UniProtKB">
        <authorList>
            <consortium name="Ensembl"/>
        </authorList>
    </citation>
    <scope>IDENTIFICATION</scope>
</reference>
<name>A0A8D2J5L6_VARKO</name>
<feature type="region of interest" description="Disordered" evidence="1">
    <location>
        <begin position="86"/>
        <end position="114"/>
    </location>
</feature>
<evidence type="ECO:0000313" key="2">
    <source>
        <dbReference type="Ensembl" id="ENSVKKP00000009690.1"/>
    </source>
</evidence>
<dbReference type="Proteomes" id="UP000694545">
    <property type="component" value="Unplaced"/>
</dbReference>
<accession>A0A8D2J5L6</accession>
<reference evidence="2" key="2">
    <citation type="submission" date="2025-09" db="UniProtKB">
        <authorList>
            <consortium name="Ensembl"/>
        </authorList>
    </citation>
    <scope>IDENTIFICATION</scope>
</reference>
<evidence type="ECO:0000256" key="1">
    <source>
        <dbReference type="SAM" id="MobiDB-lite"/>
    </source>
</evidence>
<organism evidence="2 3">
    <name type="scientific">Varanus komodoensis</name>
    <name type="common">Komodo dragon</name>
    <dbReference type="NCBI Taxonomy" id="61221"/>
    <lineage>
        <taxon>Eukaryota</taxon>
        <taxon>Metazoa</taxon>
        <taxon>Chordata</taxon>
        <taxon>Craniata</taxon>
        <taxon>Vertebrata</taxon>
        <taxon>Euteleostomi</taxon>
        <taxon>Lepidosauria</taxon>
        <taxon>Squamata</taxon>
        <taxon>Bifurcata</taxon>
        <taxon>Unidentata</taxon>
        <taxon>Episquamata</taxon>
        <taxon>Toxicofera</taxon>
        <taxon>Anguimorpha</taxon>
        <taxon>Paleoanguimorpha</taxon>
        <taxon>Varanoidea</taxon>
        <taxon>Varanidae</taxon>
        <taxon>Varanus</taxon>
    </lineage>
</organism>
<evidence type="ECO:0000313" key="3">
    <source>
        <dbReference type="Proteomes" id="UP000694545"/>
    </source>
</evidence>